<evidence type="ECO:0000313" key="2">
    <source>
        <dbReference type="EMBL" id="CAD2206540.1"/>
    </source>
</evidence>
<feature type="domain" description="Reverse transcriptase" evidence="1">
    <location>
        <begin position="315"/>
        <end position="587"/>
    </location>
</feature>
<sequence length="790" mass="91712">MTWTFGKPKSFSTSLTEKSFIEFINNYNLFQEISSPTRNNNLLDLILSPSTFRITNCSIKPPFKNSDHNSIEFHLNLKSMPKKLKLIYDFNKADYNYINEFLIGLNWNTIFSNCIDIDSQYNKFLQIIQQVITHFVPLKRTNKNSIIIPKHIQNMIKYRNLLWKKISKPEMRVKYLALQHKIDKETSKFFQNREMAKFKDPRSKFQYIGAFLKSKKTKIPAFKDNDHITLSDFDKADKLAKQFQSVFNSTIFSNDDINISQAHSLSFIDIIPQEIFNILSNLDNVNNASPDGIPNIFLKNTAISLTSPLTIIFRNSIMTKKIPRIWKKSIICPIPKNSNPKEPIDFRPISLLCSTSKILEHCITKEITNFLESNKLIPPNQHGFRKNHSVTTQLLETFDDYSQAIEQKKCIDVIFFDLAKAFDTVPHDRLLKKLEAMGITDTLLDWLKDYLNNRSFSVQVESTMSEEHNITSGVPQGSLLGPILFIAYIYDLTEFCKTPHVTPKLFADDLKAYFTFDSTQYNYHSPLQNFINKFSNYCKINGLKISINKCKSLHIGSKNPNHEYSLENSPIPITQQNESIRDLGIHFTSDLKWESHIKIITAKATRTYFTIIRSLKTRNPNFLITLFKIYVLPILEFGSPVFNPYLQKDVLSLENVQKKFLQIVYLRSGKTKNSKQLPDYHKLLELFQLEPLSHRRLKSSLILFHNIISGKIQLSHPNYYTTKPTTTRGNPHNIFIPFCSTTIRKNSFFIKIPDIYRKLPTNIQKASTDLFPKLLNTLDLSHIFDKNLSQ</sequence>
<dbReference type="InterPro" id="IPR043502">
    <property type="entry name" value="DNA/RNA_pol_sf"/>
</dbReference>
<protein>
    <recommendedName>
        <fullName evidence="1">Reverse transcriptase domain-containing protein</fullName>
    </recommendedName>
</protein>
<reference evidence="2 3" key="1">
    <citation type="submission" date="2020-08" db="EMBL/GenBank/DDBJ databases">
        <authorList>
            <person name="Koutsovoulos G."/>
            <person name="Danchin GJ E."/>
        </authorList>
    </citation>
    <scope>NUCLEOTIDE SEQUENCE [LARGE SCALE GENOMIC DNA]</scope>
</reference>
<dbReference type="PANTHER" id="PTHR33332">
    <property type="entry name" value="REVERSE TRANSCRIPTASE DOMAIN-CONTAINING PROTEIN"/>
    <property type="match status" value="1"/>
</dbReference>
<dbReference type="EMBL" id="CAJEWN010003109">
    <property type="protein sequence ID" value="CAD2206540.1"/>
    <property type="molecule type" value="Genomic_DNA"/>
</dbReference>
<gene>
    <name evidence="2" type="ORF">MENT_LOCUS60418</name>
</gene>
<dbReference type="InterPro" id="IPR000477">
    <property type="entry name" value="RT_dom"/>
</dbReference>
<dbReference type="PRINTS" id="PR01345">
    <property type="entry name" value="CERVTRCPTASE"/>
</dbReference>
<proteinExistence type="predicted"/>
<dbReference type="Proteomes" id="UP000580250">
    <property type="component" value="Unassembled WGS sequence"/>
</dbReference>
<organism evidence="2 3">
    <name type="scientific">Meloidogyne enterolobii</name>
    <name type="common">Root-knot nematode worm</name>
    <name type="synonym">Meloidogyne mayaguensis</name>
    <dbReference type="NCBI Taxonomy" id="390850"/>
    <lineage>
        <taxon>Eukaryota</taxon>
        <taxon>Metazoa</taxon>
        <taxon>Ecdysozoa</taxon>
        <taxon>Nematoda</taxon>
        <taxon>Chromadorea</taxon>
        <taxon>Rhabditida</taxon>
        <taxon>Tylenchina</taxon>
        <taxon>Tylenchomorpha</taxon>
        <taxon>Tylenchoidea</taxon>
        <taxon>Meloidogynidae</taxon>
        <taxon>Meloidogyninae</taxon>
        <taxon>Meloidogyne</taxon>
    </lineage>
</organism>
<dbReference type="AlphaFoldDB" id="A0A6V7Y4E6"/>
<evidence type="ECO:0000259" key="1">
    <source>
        <dbReference type="PROSITE" id="PS50878"/>
    </source>
</evidence>
<dbReference type="Pfam" id="PF00078">
    <property type="entry name" value="RVT_1"/>
    <property type="match status" value="1"/>
</dbReference>
<dbReference type="CDD" id="cd01650">
    <property type="entry name" value="RT_nLTR_like"/>
    <property type="match status" value="1"/>
</dbReference>
<dbReference type="SUPFAM" id="SSF56672">
    <property type="entry name" value="DNA/RNA polymerases"/>
    <property type="match status" value="1"/>
</dbReference>
<dbReference type="OrthoDB" id="410104at2759"/>
<accession>A0A6V7Y4E6</accession>
<dbReference type="PROSITE" id="PS50878">
    <property type="entry name" value="RT_POL"/>
    <property type="match status" value="1"/>
</dbReference>
<comment type="caution">
    <text evidence="2">The sequence shown here is derived from an EMBL/GenBank/DDBJ whole genome shotgun (WGS) entry which is preliminary data.</text>
</comment>
<name>A0A6V7Y4E6_MELEN</name>
<evidence type="ECO:0000313" key="3">
    <source>
        <dbReference type="Proteomes" id="UP000580250"/>
    </source>
</evidence>